<keyword evidence="4" id="KW-1185">Reference proteome</keyword>
<dbReference type="AlphaFoldDB" id="A0A518BWK6"/>
<dbReference type="RefSeq" id="WP_145445505.1">
    <property type="nucleotide sequence ID" value="NZ_CP036280.1"/>
</dbReference>
<protein>
    <submittedName>
        <fullName evidence="3">Uncharacterized protein</fullName>
    </submittedName>
</protein>
<evidence type="ECO:0000313" key="3">
    <source>
        <dbReference type="EMBL" id="QDU71351.1"/>
    </source>
</evidence>
<evidence type="ECO:0000256" key="2">
    <source>
        <dbReference type="SAM" id="SignalP"/>
    </source>
</evidence>
<dbReference type="Proteomes" id="UP000320386">
    <property type="component" value="Chromosome"/>
</dbReference>
<keyword evidence="1" id="KW-0175">Coiled coil</keyword>
<evidence type="ECO:0000313" key="4">
    <source>
        <dbReference type="Proteomes" id="UP000320386"/>
    </source>
</evidence>
<gene>
    <name evidence="3" type="ORF">Pan265_12000</name>
</gene>
<proteinExistence type="predicted"/>
<name>A0A518BWK6_9BACT</name>
<sequence length="213" mass="25063" precursor="true">MTTRTLIAALTLSLTLATAPLTTASAQPDEADIIIDESIVQLAQADGERLERELEELEIMQDHLREEMESIERRREMIEREYHGDRDDDRWEHDEDEWDEEDHEYDFLEEIEVYARLMELVEMRHEIAQNASLAGVAAVMSVKEFVHEPEDRAAFFEKALREVKDPTIKRAILQELLETYGELDAHDKAHRVLWHLIAGDEDRPERERRERTE</sequence>
<evidence type="ECO:0000256" key="1">
    <source>
        <dbReference type="SAM" id="Coils"/>
    </source>
</evidence>
<feature type="chain" id="PRO_5022170631" evidence="2">
    <location>
        <begin position="27"/>
        <end position="213"/>
    </location>
</feature>
<keyword evidence="2" id="KW-0732">Signal</keyword>
<reference evidence="3 4" key="1">
    <citation type="submission" date="2019-02" db="EMBL/GenBank/DDBJ databases">
        <title>Deep-cultivation of Planctomycetes and their phenomic and genomic characterization uncovers novel biology.</title>
        <authorList>
            <person name="Wiegand S."/>
            <person name="Jogler M."/>
            <person name="Boedeker C."/>
            <person name="Pinto D."/>
            <person name="Vollmers J."/>
            <person name="Rivas-Marin E."/>
            <person name="Kohn T."/>
            <person name="Peeters S.H."/>
            <person name="Heuer A."/>
            <person name="Rast P."/>
            <person name="Oberbeckmann S."/>
            <person name="Bunk B."/>
            <person name="Jeske O."/>
            <person name="Meyerdierks A."/>
            <person name="Storesund J.E."/>
            <person name="Kallscheuer N."/>
            <person name="Luecker S."/>
            <person name="Lage O.M."/>
            <person name="Pohl T."/>
            <person name="Merkel B.J."/>
            <person name="Hornburger P."/>
            <person name="Mueller R.-W."/>
            <person name="Bruemmer F."/>
            <person name="Labrenz M."/>
            <person name="Spormann A.M."/>
            <person name="Op den Camp H."/>
            <person name="Overmann J."/>
            <person name="Amann R."/>
            <person name="Jetten M.S.M."/>
            <person name="Mascher T."/>
            <person name="Medema M.H."/>
            <person name="Devos D.P."/>
            <person name="Kaster A.-K."/>
            <person name="Ovreas L."/>
            <person name="Rohde M."/>
            <person name="Galperin M.Y."/>
            <person name="Jogler C."/>
        </authorList>
    </citation>
    <scope>NUCLEOTIDE SEQUENCE [LARGE SCALE GENOMIC DNA]</scope>
    <source>
        <strain evidence="3 4">Pan265</strain>
    </source>
</reference>
<feature type="signal peptide" evidence="2">
    <location>
        <begin position="1"/>
        <end position="26"/>
    </location>
</feature>
<accession>A0A518BWK6</accession>
<dbReference type="EMBL" id="CP036280">
    <property type="protein sequence ID" value="QDU71351.1"/>
    <property type="molecule type" value="Genomic_DNA"/>
</dbReference>
<feature type="coiled-coil region" evidence="1">
    <location>
        <begin position="40"/>
        <end position="81"/>
    </location>
</feature>
<organism evidence="3 4">
    <name type="scientific">Mucisphaera calidilacus</name>
    <dbReference type="NCBI Taxonomy" id="2527982"/>
    <lineage>
        <taxon>Bacteria</taxon>
        <taxon>Pseudomonadati</taxon>
        <taxon>Planctomycetota</taxon>
        <taxon>Phycisphaerae</taxon>
        <taxon>Phycisphaerales</taxon>
        <taxon>Phycisphaeraceae</taxon>
        <taxon>Mucisphaera</taxon>
    </lineage>
</organism>
<dbReference type="KEGG" id="mcad:Pan265_12000"/>